<accession>A0A7S3Z5Z9</accession>
<feature type="transmembrane region" description="Helical" evidence="1">
    <location>
        <begin position="42"/>
        <end position="63"/>
    </location>
</feature>
<keyword evidence="1" id="KW-1133">Transmembrane helix</keyword>
<sequence>MTSTTLATLFAVDSELFRYPGPTLGMSLCSVRDPRYSLNSLIFSLWVFFMFFSISNASLLALARRKFFSLSVIPSGSFIESFPSSCFCFFSITLVASSASLVSFFLFFFFFFLKISIAKSTRVKQNATTQNITLTFQIL</sequence>
<organism evidence="2">
    <name type="scientific">Lotharella globosa</name>
    <dbReference type="NCBI Taxonomy" id="91324"/>
    <lineage>
        <taxon>Eukaryota</taxon>
        <taxon>Sar</taxon>
        <taxon>Rhizaria</taxon>
        <taxon>Cercozoa</taxon>
        <taxon>Chlorarachniophyceae</taxon>
        <taxon>Lotharella</taxon>
    </lineage>
</organism>
<gene>
    <name evidence="2" type="ORF">LGLO00237_LOCUS24370</name>
</gene>
<dbReference type="EMBL" id="HBIV01034166">
    <property type="protein sequence ID" value="CAE0672719.1"/>
    <property type="molecule type" value="Transcribed_RNA"/>
</dbReference>
<protein>
    <submittedName>
        <fullName evidence="2">Uncharacterized protein</fullName>
    </submittedName>
</protein>
<feature type="transmembrane region" description="Helical" evidence="1">
    <location>
        <begin position="84"/>
        <end position="113"/>
    </location>
</feature>
<reference evidence="2" key="1">
    <citation type="submission" date="2021-01" db="EMBL/GenBank/DDBJ databases">
        <authorList>
            <person name="Corre E."/>
            <person name="Pelletier E."/>
            <person name="Niang G."/>
            <person name="Scheremetjew M."/>
            <person name="Finn R."/>
            <person name="Kale V."/>
            <person name="Holt S."/>
            <person name="Cochrane G."/>
            <person name="Meng A."/>
            <person name="Brown T."/>
            <person name="Cohen L."/>
        </authorList>
    </citation>
    <scope>NUCLEOTIDE SEQUENCE</scope>
    <source>
        <strain evidence="2">CCCM811</strain>
    </source>
</reference>
<evidence type="ECO:0000313" key="2">
    <source>
        <dbReference type="EMBL" id="CAE0672719.1"/>
    </source>
</evidence>
<name>A0A7S3Z5Z9_9EUKA</name>
<keyword evidence="1" id="KW-0812">Transmembrane</keyword>
<proteinExistence type="predicted"/>
<dbReference type="AlphaFoldDB" id="A0A7S3Z5Z9"/>
<evidence type="ECO:0000256" key="1">
    <source>
        <dbReference type="SAM" id="Phobius"/>
    </source>
</evidence>
<keyword evidence="1" id="KW-0472">Membrane</keyword>